<proteinExistence type="predicted"/>
<comment type="caution">
    <text evidence="1">The sequence shown here is derived from an EMBL/GenBank/DDBJ whole genome shotgun (WGS) entry which is preliminary data.</text>
</comment>
<name>A0A9X2EUJ1_9GAMM</name>
<evidence type="ECO:0000313" key="2">
    <source>
        <dbReference type="Proteomes" id="UP001139028"/>
    </source>
</evidence>
<organism evidence="1 2">
    <name type="scientific">Microbulbifer okhotskensis</name>
    <dbReference type="NCBI Taxonomy" id="2926617"/>
    <lineage>
        <taxon>Bacteria</taxon>
        <taxon>Pseudomonadati</taxon>
        <taxon>Pseudomonadota</taxon>
        <taxon>Gammaproteobacteria</taxon>
        <taxon>Cellvibrionales</taxon>
        <taxon>Microbulbiferaceae</taxon>
        <taxon>Microbulbifer</taxon>
    </lineage>
</organism>
<accession>A0A9X2EUJ1</accession>
<gene>
    <name evidence="1" type="ORF">MO867_17490</name>
</gene>
<dbReference type="EMBL" id="JALBWM010000106">
    <property type="protein sequence ID" value="MCO1336128.1"/>
    <property type="molecule type" value="Genomic_DNA"/>
</dbReference>
<sequence length="86" mass="9895">MYDSTFRDTPANVHTAQNIGSMDIQTLFRMLLRKAPELSNMAATIVPTSAARSCSTLEALLYVRRARHRSAVESLQQLRRRWRFGR</sequence>
<dbReference type="Proteomes" id="UP001139028">
    <property type="component" value="Unassembled WGS sequence"/>
</dbReference>
<dbReference type="RefSeq" id="WP_252471544.1">
    <property type="nucleotide sequence ID" value="NZ_JALBWM010000106.1"/>
</dbReference>
<keyword evidence="2" id="KW-1185">Reference proteome</keyword>
<protein>
    <submittedName>
        <fullName evidence="1">Uncharacterized protein</fullName>
    </submittedName>
</protein>
<dbReference type="AlphaFoldDB" id="A0A9X2EUJ1"/>
<evidence type="ECO:0000313" key="1">
    <source>
        <dbReference type="EMBL" id="MCO1336128.1"/>
    </source>
</evidence>
<reference evidence="1" key="1">
    <citation type="journal article" date="2022" name="Arch. Microbiol.">
        <title>Microbulbifer okhotskensis sp. nov., isolated from a deep bottom sediment of the Okhotsk Sea.</title>
        <authorList>
            <person name="Romanenko L."/>
            <person name="Kurilenko V."/>
            <person name="Otstavnykh N."/>
            <person name="Velansky P."/>
            <person name="Isaeva M."/>
            <person name="Mikhailov V."/>
        </authorList>
    </citation>
    <scope>NUCLEOTIDE SEQUENCE</scope>
    <source>
        <strain evidence="1">OS29</strain>
    </source>
</reference>